<gene>
    <name evidence="1" type="ORF">AUC71_02395</name>
</gene>
<dbReference type="OrthoDB" id="8254293at2"/>
<reference evidence="1 2" key="1">
    <citation type="journal article" date="2016" name="Environ. Microbiol.">
        <title>New Methyloceanibacter diversity from North Sea sediments includes methanotroph containing solely the soluble methane monooxygenase.</title>
        <authorList>
            <person name="Vekeman B."/>
            <person name="Kerckhof F.M."/>
            <person name="Cremers G."/>
            <person name="de Vos P."/>
            <person name="Vandamme P."/>
            <person name="Boon N."/>
            <person name="Op den Camp H.J."/>
            <person name="Heylen K."/>
        </authorList>
    </citation>
    <scope>NUCLEOTIDE SEQUENCE [LARGE SCALE GENOMIC DNA]</scope>
    <source>
        <strain evidence="1 2">R-67177</strain>
    </source>
</reference>
<dbReference type="Proteomes" id="UP000095042">
    <property type="component" value="Unassembled WGS sequence"/>
</dbReference>
<evidence type="ECO:0000313" key="2">
    <source>
        <dbReference type="Proteomes" id="UP000095042"/>
    </source>
</evidence>
<protein>
    <submittedName>
        <fullName evidence="1">Uncharacterized protein</fullName>
    </submittedName>
</protein>
<evidence type="ECO:0000313" key="1">
    <source>
        <dbReference type="EMBL" id="ODS02077.1"/>
    </source>
</evidence>
<name>A0A1E3WAG0_9HYPH</name>
<proteinExistence type="predicted"/>
<accession>A0A1E3WAG0</accession>
<dbReference type="AlphaFoldDB" id="A0A1E3WAG0"/>
<dbReference type="EMBL" id="LPWD01000415">
    <property type="protein sequence ID" value="ODS02077.1"/>
    <property type="molecule type" value="Genomic_DNA"/>
</dbReference>
<dbReference type="RefSeq" id="WP_083238407.1">
    <property type="nucleotide sequence ID" value="NZ_LPWD01000415.1"/>
</dbReference>
<comment type="caution">
    <text evidence="1">The sequence shown here is derived from an EMBL/GenBank/DDBJ whole genome shotgun (WGS) entry which is preliminary data.</text>
</comment>
<sequence length="88" mass="10132">MPVKRRAHKRRVDPRAELEAWSSWFESGVAFDGDLIDLGLANDADDVFKAVAKDAWKRLGELFLESWTPDNVRETPWAQEQFGEPKCQ</sequence>
<organism evidence="1 2">
    <name type="scientific">Methyloceanibacter marginalis</name>
    <dbReference type="NCBI Taxonomy" id="1774971"/>
    <lineage>
        <taxon>Bacteria</taxon>
        <taxon>Pseudomonadati</taxon>
        <taxon>Pseudomonadota</taxon>
        <taxon>Alphaproteobacteria</taxon>
        <taxon>Hyphomicrobiales</taxon>
        <taxon>Hyphomicrobiaceae</taxon>
        <taxon>Methyloceanibacter</taxon>
    </lineage>
</organism>
<keyword evidence="2" id="KW-1185">Reference proteome</keyword>